<protein>
    <submittedName>
        <fullName evidence="4">Sulfite exporter TauE/SafE</fullName>
    </submittedName>
</protein>
<feature type="transmembrane region" description="Helical" evidence="1">
    <location>
        <begin position="182"/>
        <end position="202"/>
    </location>
</feature>
<keyword evidence="1" id="KW-0472">Membrane</keyword>
<name>A0ABU1ICC4_9BURK</name>
<keyword evidence="1" id="KW-1133">Transmembrane helix</keyword>
<evidence type="ECO:0000313" key="4">
    <source>
        <dbReference type="EMBL" id="MDR6214882.1"/>
    </source>
</evidence>
<feature type="chain" id="PRO_5047021919" evidence="2">
    <location>
        <begin position="26"/>
        <end position="249"/>
    </location>
</feature>
<keyword evidence="5" id="KW-1185">Reference proteome</keyword>
<accession>A0ABU1ICC4</accession>
<evidence type="ECO:0000256" key="2">
    <source>
        <dbReference type="SAM" id="SignalP"/>
    </source>
</evidence>
<dbReference type="InterPro" id="IPR039447">
    <property type="entry name" value="UreH-like_TM_dom"/>
</dbReference>
<feature type="transmembrane region" description="Helical" evidence="1">
    <location>
        <begin position="152"/>
        <end position="175"/>
    </location>
</feature>
<reference evidence="4 5" key="1">
    <citation type="submission" date="2023-08" db="EMBL/GenBank/DDBJ databases">
        <title>Functional and genomic diversity of the sorghum phyllosphere microbiome.</title>
        <authorList>
            <person name="Shade A."/>
        </authorList>
    </citation>
    <scope>NUCLEOTIDE SEQUENCE [LARGE SCALE GENOMIC DNA]</scope>
    <source>
        <strain evidence="4 5">SORGH_AS_0335</strain>
    </source>
</reference>
<dbReference type="RefSeq" id="WP_309829189.1">
    <property type="nucleotide sequence ID" value="NZ_JAVIZX010000001.1"/>
</dbReference>
<keyword evidence="2" id="KW-0732">Signal</keyword>
<dbReference type="EMBL" id="JAVIZX010000001">
    <property type="protein sequence ID" value="MDR6214882.1"/>
    <property type="molecule type" value="Genomic_DNA"/>
</dbReference>
<gene>
    <name evidence="4" type="ORF">QE399_002571</name>
</gene>
<feature type="signal peptide" evidence="2">
    <location>
        <begin position="1"/>
        <end position="25"/>
    </location>
</feature>
<evidence type="ECO:0000256" key="1">
    <source>
        <dbReference type="SAM" id="Phobius"/>
    </source>
</evidence>
<evidence type="ECO:0000259" key="3">
    <source>
        <dbReference type="Pfam" id="PF13386"/>
    </source>
</evidence>
<feature type="transmembrane region" description="Helical" evidence="1">
    <location>
        <begin position="101"/>
        <end position="122"/>
    </location>
</feature>
<dbReference type="PANTHER" id="PTHR42208:SF1">
    <property type="entry name" value="HEAVY METAL TRANSPORTER"/>
    <property type="match status" value="1"/>
</dbReference>
<proteinExistence type="predicted"/>
<organism evidence="4 5">
    <name type="scientific">Paracidovorax wautersii</name>
    <dbReference type="NCBI Taxonomy" id="1177982"/>
    <lineage>
        <taxon>Bacteria</taxon>
        <taxon>Pseudomonadati</taxon>
        <taxon>Pseudomonadota</taxon>
        <taxon>Betaproteobacteria</taxon>
        <taxon>Burkholderiales</taxon>
        <taxon>Comamonadaceae</taxon>
        <taxon>Paracidovorax</taxon>
    </lineage>
</organism>
<keyword evidence="1" id="KW-0812">Transmembrane</keyword>
<evidence type="ECO:0000313" key="5">
    <source>
        <dbReference type="Proteomes" id="UP001267710"/>
    </source>
</evidence>
<dbReference type="PANTHER" id="PTHR42208">
    <property type="entry name" value="HEAVY METAL TRANSPORTER-RELATED"/>
    <property type="match status" value="1"/>
</dbReference>
<dbReference type="Pfam" id="PF13386">
    <property type="entry name" value="DsbD_2"/>
    <property type="match status" value="1"/>
</dbReference>
<dbReference type="Proteomes" id="UP001267710">
    <property type="component" value="Unassembled WGS sequence"/>
</dbReference>
<comment type="caution">
    <text evidence="4">The sequence shown here is derived from an EMBL/GenBank/DDBJ whole genome shotgun (WGS) entry which is preliminary data.</text>
</comment>
<sequence>MWATIAGTALLMGLAGGPHCLAMCAAPCGALASASGTDKATDKAFAVGGVRPVGWAGRVSESTLLRTAAFHLGRLVGYAVAGGVAALAMERLAWLTQHTAALRPAWTLLHASVLAWGLLLLVQARQPAWVDEAGRAVWHRVRPLVSAPGGTWFAGVAWALMPCGLLYSALLVAALSGGALQGAFTMALFGLGSGVWLIAGPWAWQRLRLRLNALRDGWGTRFAGLMLLAMGGWALWMDVVHREPAFWCL</sequence>
<feature type="transmembrane region" description="Helical" evidence="1">
    <location>
        <begin position="222"/>
        <end position="240"/>
    </location>
</feature>
<feature type="transmembrane region" description="Helical" evidence="1">
    <location>
        <begin position="68"/>
        <end position="89"/>
    </location>
</feature>
<feature type="domain" description="Urease accessory protein UreH-like transmembrane" evidence="3">
    <location>
        <begin position="8"/>
        <end position="233"/>
    </location>
</feature>